<dbReference type="AlphaFoldDB" id="A0A0N6WGN8"/>
<sequence>MAAKTISIDDLIADQLKDPEFKAGFEAESEKLESAVQLMLAREAAGLSQRDLAAKSGVPQSTIARVERGSNTSVDTLNKLAYALGKKLEVRFA</sequence>
<geneLocation type="plasmid" evidence="2">
    <name>pWcMBF8-1</name>
</geneLocation>
<evidence type="ECO:0000259" key="1">
    <source>
        <dbReference type="PROSITE" id="PS50943"/>
    </source>
</evidence>
<dbReference type="Pfam" id="PF01381">
    <property type="entry name" value="HTH_3"/>
    <property type="match status" value="1"/>
</dbReference>
<protein>
    <recommendedName>
        <fullName evidence="1">HTH cro/C1-type domain-containing protein</fullName>
    </recommendedName>
</protein>
<dbReference type="EMBL" id="KR350502">
    <property type="protein sequence ID" value="AKL79729.1"/>
    <property type="molecule type" value="Genomic_DNA"/>
</dbReference>
<dbReference type="InterPro" id="IPR001387">
    <property type="entry name" value="Cro/C1-type_HTH"/>
</dbReference>
<dbReference type="PROSITE" id="PS50943">
    <property type="entry name" value="HTH_CROC1"/>
    <property type="match status" value="1"/>
</dbReference>
<feature type="domain" description="HTH cro/C1-type" evidence="1">
    <location>
        <begin position="41"/>
        <end position="91"/>
    </location>
</feature>
<dbReference type="Gene3D" id="1.10.260.40">
    <property type="entry name" value="lambda repressor-like DNA-binding domains"/>
    <property type="match status" value="1"/>
</dbReference>
<dbReference type="SMART" id="SM00530">
    <property type="entry name" value="HTH_XRE"/>
    <property type="match status" value="1"/>
</dbReference>
<organism evidence="2">
    <name type="scientific">Weissella confusa</name>
    <name type="common">Lactobacillus confusus</name>
    <dbReference type="NCBI Taxonomy" id="1583"/>
    <lineage>
        <taxon>Bacteria</taxon>
        <taxon>Bacillati</taxon>
        <taxon>Bacillota</taxon>
        <taxon>Bacilli</taxon>
        <taxon>Lactobacillales</taxon>
        <taxon>Lactobacillaceae</taxon>
        <taxon>Weissella</taxon>
    </lineage>
</organism>
<keyword evidence="2" id="KW-0614">Plasmid</keyword>
<reference evidence="2" key="1">
    <citation type="submission" date="2015-04" db="EMBL/GenBank/DDBJ databases">
        <title>Plasmid pWcMBF8-1 isolated from Weissella confusa strain MBF8-1 carries a bacteriocin-encoding locus.</title>
        <authorList>
            <person name="Malik A."/>
            <person name="Heng N.C.K."/>
        </authorList>
    </citation>
    <scope>NUCLEOTIDE SEQUENCE</scope>
    <source>
        <strain evidence="2">MBF8-1</strain>
        <plasmid evidence="2">pWcMBF8-1</plasmid>
    </source>
</reference>
<dbReference type="SUPFAM" id="SSF47413">
    <property type="entry name" value="lambda repressor-like DNA-binding domains"/>
    <property type="match status" value="1"/>
</dbReference>
<dbReference type="RefSeq" id="WP_099087401.1">
    <property type="nucleotide sequence ID" value="NZ_JAAODE010000021.1"/>
</dbReference>
<gene>
    <name evidence="2" type="ORF">pWcMBF8-1_17</name>
</gene>
<proteinExistence type="predicted"/>
<dbReference type="InterPro" id="IPR010982">
    <property type="entry name" value="Lambda_DNA-bd_dom_sf"/>
</dbReference>
<accession>A0A0N6WGN8</accession>
<dbReference type="CDD" id="cd00093">
    <property type="entry name" value="HTH_XRE"/>
    <property type="match status" value="1"/>
</dbReference>
<evidence type="ECO:0000313" key="2">
    <source>
        <dbReference type="EMBL" id="AKL79729.1"/>
    </source>
</evidence>
<dbReference type="GO" id="GO:0003677">
    <property type="term" value="F:DNA binding"/>
    <property type="evidence" value="ECO:0007669"/>
    <property type="project" value="InterPro"/>
</dbReference>
<name>A0A0N6WGN8_WEICO</name>